<feature type="domain" description="Carbohydrate kinase PfkB" evidence="3">
    <location>
        <begin position="28"/>
        <end position="308"/>
    </location>
</feature>
<evidence type="ECO:0000259" key="3">
    <source>
        <dbReference type="Pfam" id="PF00294"/>
    </source>
</evidence>
<keyword evidence="1" id="KW-0808">Transferase</keyword>
<dbReference type="InterPro" id="IPR011611">
    <property type="entry name" value="PfkB_dom"/>
</dbReference>
<dbReference type="PANTHER" id="PTHR10584:SF166">
    <property type="entry name" value="RIBOKINASE"/>
    <property type="match status" value="1"/>
</dbReference>
<sequence>MDKDKQIDFLAIGDIATEPFIKIIDAEANCDLQGEHCKICFRFGEKVPYESAEVCHAVGNSPNVAVGVSKLGLKSSLVSYIGDDTVGKQDLESLMKDGVNVDHMKIVPGMESNYHFVLWYETERTILVKHTEFPYSLGEDVPQAKWVYLSSLASNSIDYHKEINDYLNKFPEVKLAFQPGTFQIKLGIEALRDIYQKTEILFCNLVEAQKILETEENDAVKLMTMLRSIGPKNIIMTDGLRGAYLDDGINIWFIPVYSTSSFESTGAGDAFASAVVSALILEKDLKEALTWGPINAMSVVLQVGPQKGLLSREKLEEYLTNAPENYKLTQIK</sequence>
<organism evidence="4 5">
    <name type="scientific">Candidatus Nomurabacteria bacterium GW2011_GWE1_35_16</name>
    <dbReference type="NCBI Taxonomy" id="1618761"/>
    <lineage>
        <taxon>Bacteria</taxon>
        <taxon>Candidatus Nomuraibacteriota</taxon>
    </lineage>
</organism>
<evidence type="ECO:0000313" key="5">
    <source>
        <dbReference type="Proteomes" id="UP000034952"/>
    </source>
</evidence>
<dbReference type="SUPFAM" id="SSF53613">
    <property type="entry name" value="Ribokinase-like"/>
    <property type="match status" value="1"/>
</dbReference>
<dbReference type="Gene3D" id="3.40.1190.20">
    <property type="match status" value="1"/>
</dbReference>
<comment type="caution">
    <text evidence="4">The sequence shown here is derived from an EMBL/GenBank/DDBJ whole genome shotgun (WGS) entry which is preliminary data.</text>
</comment>
<dbReference type="Pfam" id="PF00294">
    <property type="entry name" value="PfkB"/>
    <property type="match status" value="1"/>
</dbReference>
<protein>
    <submittedName>
        <fullName evidence="4">Sugar kinase, ribokinase family</fullName>
    </submittedName>
</protein>
<name>A0A0G0BB02_9BACT</name>
<dbReference type="Proteomes" id="UP000034952">
    <property type="component" value="Unassembled WGS sequence"/>
</dbReference>
<dbReference type="EMBL" id="LBPY01000005">
    <property type="protein sequence ID" value="KKP66583.1"/>
    <property type="molecule type" value="Genomic_DNA"/>
</dbReference>
<evidence type="ECO:0000256" key="2">
    <source>
        <dbReference type="ARBA" id="ARBA00022777"/>
    </source>
</evidence>
<proteinExistence type="predicted"/>
<dbReference type="PANTHER" id="PTHR10584">
    <property type="entry name" value="SUGAR KINASE"/>
    <property type="match status" value="1"/>
</dbReference>
<dbReference type="GO" id="GO:0016301">
    <property type="term" value="F:kinase activity"/>
    <property type="evidence" value="ECO:0007669"/>
    <property type="project" value="UniProtKB-KW"/>
</dbReference>
<reference evidence="4 5" key="1">
    <citation type="journal article" date="2015" name="Nature">
        <title>rRNA introns, odd ribosomes, and small enigmatic genomes across a large radiation of phyla.</title>
        <authorList>
            <person name="Brown C.T."/>
            <person name="Hug L.A."/>
            <person name="Thomas B.C."/>
            <person name="Sharon I."/>
            <person name="Castelle C.J."/>
            <person name="Singh A."/>
            <person name="Wilkins M.J."/>
            <person name="Williams K.H."/>
            <person name="Banfield J.F."/>
        </authorList>
    </citation>
    <scope>NUCLEOTIDE SEQUENCE [LARGE SCALE GENOMIC DNA]</scope>
</reference>
<evidence type="ECO:0000256" key="1">
    <source>
        <dbReference type="ARBA" id="ARBA00022679"/>
    </source>
</evidence>
<gene>
    <name evidence="4" type="ORF">UR64_C0005G0045</name>
</gene>
<dbReference type="AlphaFoldDB" id="A0A0G0BB02"/>
<keyword evidence="2 4" id="KW-0418">Kinase</keyword>
<dbReference type="InterPro" id="IPR029056">
    <property type="entry name" value="Ribokinase-like"/>
</dbReference>
<accession>A0A0G0BB02</accession>
<evidence type="ECO:0000313" key="4">
    <source>
        <dbReference type="EMBL" id="KKP66583.1"/>
    </source>
</evidence>